<dbReference type="EMBL" id="CAJNYT010004201">
    <property type="protein sequence ID" value="CAF3643168.1"/>
    <property type="molecule type" value="Genomic_DNA"/>
</dbReference>
<proteinExistence type="predicted"/>
<organism evidence="2 3">
    <name type="scientific">Rotaria socialis</name>
    <dbReference type="NCBI Taxonomy" id="392032"/>
    <lineage>
        <taxon>Eukaryota</taxon>
        <taxon>Metazoa</taxon>
        <taxon>Spiralia</taxon>
        <taxon>Gnathifera</taxon>
        <taxon>Rotifera</taxon>
        <taxon>Eurotatoria</taxon>
        <taxon>Bdelloidea</taxon>
        <taxon>Philodinida</taxon>
        <taxon>Philodinidae</taxon>
        <taxon>Rotaria</taxon>
    </lineage>
</organism>
<evidence type="ECO:0000313" key="3">
    <source>
        <dbReference type="Proteomes" id="UP000663872"/>
    </source>
</evidence>
<dbReference type="Proteomes" id="UP000663872">
    <property type="component" value="Unassembled WGS sequence"/>
</dbReference>
<gene>
    <name evidence="2" type="ORF">GRG538_LOCUS24785</name>
</gene>
<accession>A0A818R2B6</accession>
<sequence length="119" mass="14600">MLIRAIKYYSTFEAYLYEREKLRVALLLNKYPGEFLEKQFNRVFKKYDMNQPISNKNYSTLREKIIYADTNAKFIIYYNKTMFVHFTYCLNMKAFPIKFHTLWNKYFIESPINEMKPVL</sequence>
<feature type="domain" description="Helix-turn-helix" evidence="1">
    <location>
        <begin position="1"/>
        <end position="41"/>
    </location>
</feature>
<dbReference type="InterPro" id="IPR058912">
    <property type="entry name" value="HTH_animal"/>
</dbReference>
<evidence type="ECO:0000259" key="1">
    <source>
        <dbReference type="Pfam" id="PF26215"/>
    </source>
</evidence>
<evidence type="ECO:0000313" key="2">
    <source>
        <dbReference type="EMBL" id="CAF3643168.1"/>
    </source>
</evidence>
<dbReference type="Pfam" id="PF26215">
    <property type="entry name" value="HTH_animal"/>
    <property type="match status" value="1"/>
</dbReference>
<comment type="caution">
    <text evidence="2">The sequence shown here is derived from an EMBL/GenBank/DDBJ whole genome shotgun (WGS) entry which is preliminary data.</text>
</comment>
<dbReference type="AlphaFoldDB" id="A0A818R2B6"/>
<reference evidence="2" key="1">
    <citation type="submission" date="2021-02" db="EMBL/GenBank/DDBJ databases">
        <authorList>
            <person name="Nowell W R."/>
        </authorList>
    </citation>
    <scope>NUCLEOTIDE SEQUENCE</scope>
</reference>
<protein>
    <recommendedName>
        <fullName evidence="1">Helix-turn-helix domain-containing protein</fullName>
    </recommendedName>
</protein>
<name>A0A818R2B6_9BILA</name>